<evidence type="ECO:0000313" key="2">
    <source>
        <dbReference type="Proteomes" id="UP000683360"/>
    </source>
</evidence>
<organism evidence="1 2">
    <name type="scientific">Mytilus edulis</name>
    <name type="common">Blue mussel</name>
    <dbReference type="NCBI Taxonomy" id="6550"/>
    <lineage>
        <taxon>Eukaryota</taxon>
        <taxon>Metazoa</taxon>
        <taxon>Spiralia</taxon>
        <taxon>Lophotrochozoa</taxon>
        <taxon>Mollusca</taxon>
        <taxon>Bivalvia</taxon>
        <taxon>Autobranchia</taxon>
        <taxon>Pteriomorphia</taxon>
        <taxon>Mytilida</taxon>
        <taxon>Mytiloidea</taxon>
        <taxon>Mytilidae</taxon>
        <taxon>Mytilinae</taxon>
        <taxon>Mytilus</taxon>
    </lineage>
</organism>
<dbReference type="EMBL" id="CAJPWZ010003333">
    <property type="protein sequence ID" value="CAG2257914.1"/>
    <property type="molecule type" value="Genomic_DNA"/>
</dbReference>
<sequence length="165" mass="18506">MPDILELLNAPITSSPMKKLIKQINTPILSLSPSDIKFIKNRTCITRTFQRINDLFPIRVAIHFSTTNSSTIRLYKFVTKVATRSGAGQGNAVRNPNKEEKNNPIGRRVQALFKSLLCIIAMNESKILVIDVKDDAIGNPNKEEKNNTIGRRVKALFRSLSSVEK</sequence>
<dbReference type="Proteomes" id="UP000683360">
    <property type="component" value="Unassembled WGS sequence"/>
</dbReference>
<dbReference type="AlphaFoldDB" id="A0A8S3VIZ1"/>
<gene>
    <name evidence="1" type="ORF">MEDL_69144</name>
</gene>
<keyword evidence="2" id="KW-1185">Reference proteome</keyword>
<evidence type="ECO:0000313" key="1">
    <source>
        <dbReference type="EMBL" id="CAG2257914.1"/>
    </source>
</evidence>
<comment type="caution">
    <text evidence="1">The sequence shown here is derived from an EMBL/GenBank/DDBJ whole genome shotgun (WGS) entry which is preliminary data.</text>
</comment>
<name>A0A8S3VIZ1_MYTED</name>
<protein>
    <submittedName>
        <fullName evidence="1">Uncharacterized protein</fullName>
    </submittedName>
</protein>
<reference evidence="1" key="1">
    <citation type="submission" date="2021-03" db="EMBL/GenBank/DDBJ databases">
        <authorList>
            <person name="Bekaert M."/>
        </authorList>
    </citation>
    <scope>NUCLEOTIDE SEQUENCE</scope>
</reference>
<accession>A0A8S3VIZ1</accession>
<proteinExistence type="predicted"/>